<proteinExistence type="predicted"/>
<dbReference type="PANTHER" id="PTHR34957">
    <property type="entry name" value="NUCLEAR TRANSPORT FACTOR 2 (NTF2) FAMILY PROTEIN"/>
    <property type="match status" value="1"/>
</dbReference>
<dbReference type="SUPFAM" id="SSF54427">
    <property type="entry name" value="NTF2-like"/>
    <property type="match status" value="1"/>
</dbReference>
<reference evidence="3" key="1">
    <citation type="journal article" date="2023" name="Nat. Commun.">
        <title>Diploid and tetraploid genomes of Acorus and the evolution of monocots.</title>
        <authorList>
            <person name="Ma L."/>
            <person name="Liu K.W."/>
            <person name="Li Z."/>
            <person name="Hsiao Y.Y."/>
            <person name="Qi Y."/>
            <person name="Fu T."/>
            <person name="Tang G.D."/>
            <person name="Zhang D."/>
            <person name="Sun W.H."/>
            <person name="Liu D.K."/>
            <person name="Li Y."/>
            <person name="Chen G.Z."/>
            <person name="Liu X.D."/>
            <person name="Liao X.Y."/>
            <person name="Jiang Y.T."/>
            <person name="Yu X."/>
            <person name="Hao Y."/>
            <person name="Huang J."/>
            <person name="Zhao X.W."/>
            <person name="Ke S."/>
            <person name="Chen Y.Y."/>
            <person name="Wu W.L."/>
            <person name="Hsu J.L."/>
            <person name="Lin Y.F."/>
            <person name="Huang M.D."/>
            <person name="Li C.Y."/>
            <person name="Huang L."/>
            <person name="Wang Z.W."/>
            <person name="Zhao X."/>
            <person name="Zhong W.Y."/>
            <person name="Peng D.H."/>
            <person name="Ahmad S."/>
            <person name="Lan S."/>
            <person name="Zhang J.S."/>
            <person name="Tsai W.C."/>
            <person name="Van de Peer Y."/>
            <person name="Liu Z.J."/>
        </authorList>
    </citation>
    <scope>NUCLEOTIDE SEQUENCE</scope>
    <source>
        <strain evidence="3">CP</strain>
    </source>
</reference>
<evidence type="ECO:0000313" key="4">
    <source>
        <dbReference type="Proteomes" id="UP001180020"/>
    </source>
</evidence>
<organism evidence="3 4">
    <name type="scientific">Acorus calamus</name>
    <name type="common">Sweet flag</name>
    <dbReference type="NCBI Taxonomy" id="4465"/>
    <lineage>
        <taxon>Eukaryota</taxon>
        <taxon>Viridiplantae</taxon>
        <taxon>Streptophyta</taxon>
        <taxon>Embryophyta</taxon>
        <taxon>Tracheophyta</taxon>
        <taxon>Spermatophyta</taxon>
        <taxon>Magnoliopsida</taxon>
        <taxon>Liliopsida</taxon>
        <taxon>Acoraceae</taxon>
        <taxon>Acorus</taxon>
    </lineage>
</organism>
<evidence type="ECO:0000259" key="2">
    <source>
        <dbReference type="Pfam" id="PF13474"/>
    </source>
</evidence>
<sequence>MAGPNPSVLPSRASAVPSIFSKPNVKFSGRESFDHMRCFCVKNDKPNPWFRAISTPICKKSLRLQNLNHLKSGESEQSITSEDLIMDEQALQSDLERAIKEENYAKAAKLRDNLRTIHEDSKASVLAANLRFYKAFGSGDLVAMNSIWAKGDNIYCVHPGAGAISGHELVLESWELVLGAEHEFPFQIDLKNVEVHIRGDVGYVTCLEVVKTKGGTWGKQVATNVFERVDGRWFICVHHASHIEM</sequence>
<dbReference type="Proteomes" id="UP001180020">
    <property type="component" value="Unassembled WGS sequence"/>
</dbReference>
<gene>
    <name evidence="3" type="ORF">QJS10_CPB14g00798</name>
</gene>
<evidence type="ECO:0000259" key="1">
    <source>
        <dbReference type="Pfam" id="PF02151"/>
    </source>
</evidence>
<evidence type="ECO:0000313" key="3">
    <source>
        <dbReference type="EMBL" id="KAK1299449.1"/>
    </source>
</evidence>
<dbReference type="Gene3D" id="3.10.450.50">
    <property type="match status" value="1"/>
</dbReference>
<dbReference type="AlphaFoldDB" id="A0AAV9DEJ0"/>
<name>A0AAV9DEJ0_ACOCL</name>
<accession>A0AAV9DEJ0</accession>
<dbReference type="PANTHER" id="PTHR34957:SF1">
    <property type="entry name" value="NUCLEAR TRANSPORT FACTOR 2 (NTF2) FAMILY PROTEIN"/>
    <property type="match status" value="1"/>
</dbReference>
<dbReference type="Pfam" id="PF02151">
    <property type="entry name" value="UVR"/>
    <property type="match status" value="1"/>
</dbReference>
<protein>
    <submittedName>
        <fullName evidence="3">Uncharacterized protein</fullName>
    </submittedName>
</protein>
<feature type="domain" description="SnoaL-like" evidence="2">
    <location>
        <begin position="125"/>
        <end position="241"/>
    </location>
</feature>
<dbReference type="InterPro" id="IPR032710">
    <property type="entry name" value="NTF2-like_dom_sf"/>
</dbReference>
<reference evidence="3" key="2">
    <citation type="submission" date="2023-06" db="EMBL/GenBank/DDBJ databases">
        <authorList>
            <person name="Ma L."/>
            <person name="Liu K.-W."/>
            <person name="Li Z."/>
            <person name="Hsiao Y.-Y."/>
            <person name="Qi Y."/>
            <person name="Fu T."/>
            <person name="Tang G."/>
            <person name="Zhang D."/>
            <person name="Sun W.-H."/>
            <person name="Liu D.-K."/>
            <person name="Li Y."/>
            <person name="Chen G.-Z."/>
            <person name="Liu X.-D."/>
            <person name="Liao X.-Y."/>
            <person name="Jiang Y.-T."/>
            <person name="Yu X."/>
            <person name="Hao Y."/>
            <person name="Huang J."/>
            <person name="Zhao X.-W."/>
            <person name="Ke S."/>
            <person name="Chen Y.-Y."/>
            <person name="Wu W.-L."/>
            <person name="Hsu J.-L."/>
            <person name="Lin Y.-F."/>
            <person name="Huang M.-D."/>
            <person name="Li C.-Y."/>
            <person name="Huang L."/>
            <person name="Wang Z.-W."/>
            <person name="Zhao X."/>
            <person name="Zhong W.-Y."/>
            <person name="Peng D.-H."/>
            <person name="Ahmad S."/>
            <person name="Lan S."/>
            <person name="Zhang J.-S."/>
            <person name="Tsai W.-C."/>
            <person name="Van De Peer Y."/>
            <person name="Liu Z.-J."/>
        </authorList>
    </citation>
    <scope>NUCLEOTIDE SEQUENCE</scope>
    <source>
        <strain evidence="3">CP</strain>
        <tissue evidence="3">Leaves</tissue>
    </source>
</reference>
<dbReference type="EMBL" id="JAUJYO010000014">
    <property type="protein sequence ID" value="KAK1299449.1"/>
    <property type="molecule type" value="Genomic_DNA"/>
</dbReference>
<feature type="domain" description="UVR" evidence="1">
    <location>
        <begin position="90"/>
        <end position="118"/>
    </location>
</feature>
<dbReference type="InterPro" id="IPR037401">
    <property type="entry name" value="SnoaL-like"/>
</dbReference>
<dbReference type="InterPro" id="IPR001943">
    <property type="entry name" value="UVR_dom"/>
</dbReference>
<keyword evidence="4" id="KW-1185">Reference proteome</keyword>
<comment type="caution">
    <text evidence="3">The sequence shown here is derived from an EMBL/GenBank/DDBJ whole genome shotgun (WGS) entry which is preliminary data.</text>
</comment>
<dbReference type="Pfam" id="PF13474">
    <property type="entry name" value="SnoaL_3"/>
    <property type="match status" value="1"/>
</dbReference>